<organism evidence="11">
    <name type="scientific">Bionectria ochroleuca</name>
    <name type="common">Gliocladium roseum</name>
    <dbReference type="NCBI Taxonomy" id="29856"/>
    <lineage>
        <taxon>Eukaryota</taxon>
        <taxon>Fungi</taxon>
        <taxon>Dikarya</taxon>
        <taxon>Ascomycota</taxon>
        <taxon>Pezizomycotina</taxon>
        <taxon>Sordariomycetes</taxon>
        <taxon>Hypocreomycetidae</taxon>
        <taxon>Hypocreales</taxon>
        <taxon>Bionectriaceae</taxon>
        <taxon>Clonostachys</taxon>
    </lineage>
</organism>
<keyword evidence="7" id="KW-0539">Nucleus</keyword>
<evidence type="ECO:0000256" key="5">
    <source>
        <dbReference type="ARBA" id="ARBA00023125"/>
    </source>
</evidence>
<dbReference type="AlphaFoldDB" id="A0A0B7KAJ0"/>
<comment type="subcellular location">
    <subcellularLocation>
        <location evidence="1">Nucleus</location>
    </subcellularLocation>
</comment>
<dbReference type="InterPro" id="IPR036864">
    <property type="entry name" value="Zn2-C6_fun-type_DNA-bd_sf"/>
</dbReference>
<dbReference type="SMART" id="SM00906">
    <property type="entry name" value="Fungal_trans"/>
    <property type="match status" value="1"/>
</dbReference>
<dbReference type="GO" id="GO:0008270">
    <property type="term" value="F:zinc ion binding"/>
    <property type="evidence" value="ECO:0007669"/>
    <property type="project" value="InterPro"/>
</dbReference>
<evidence type="ECO:0000256" key="4">
    <source>
        <dbReference type="ARBA" id="ARBA00023015"/>
    </source>
</evidence>
<dbReference type="GO" id="GO:0006351">
    <property type="term" value="P:DNA-templated transcription"/>
    <property type="evidence" value="ECO:0007669"/>
    <property type="project" value="InterPro"/>
</dbReference>
<feature type="domain" description="Xylanolytic transcriptional activator regulatory" evidence="10">
    <location>
        <begin position="451"/>
        <end position="528"/>
    </location>
</feature>
<dbReference type="Pfam" id="PF04082">
    <property type="entry name" value="Fungal_trans"/>
    <property type="match status" value="1"/>
</dbReference>
<proteinExistence type="predicted"/>
<dbReference type="CDD" id="cd00067">
    <property type="entry name" value="GAL4"/>
    <property type="match status" value="1"/>
</dbReference>
<evidence type="ECO:0000256" key="6">
    <source>
        <dbReference type="ARBA" id="ARBA00023163"/>
    </source>
</evidence>
<feature type="region of interest" description="Disordered" evidence="8">
    <location>
        <begin position="110"/>
        <end position="133"/>
    </location>
</feature>
<name>A0A0B7KAJ0_BIOOC</name>
<dbReference type="InterPro" id="IPR051615">
    <property type="entry name" value="Transcr_Regulatory_Elem"/>
</dbReference>
<evidence type="ECO:0000256" key="2">
    <source>
        <dbReference type="ARBA" id="ARBA00022723"/>
    </source>
</evidence>
<keyword evidence="2" id="KW-0479">Metal-binding</keyword>
<evidence type="ECO:0000259" key="10">
    <source>
        <dbReference type="SMART" id="SM00906"/>
    </source>
</evidence>
<dbReference type="SUPFAM" id="SSF57701">
    <property type="entry name" value="Zn2/Cys6 DNA-binding domain"/>
    <property type="match status" value="1"/>
</dbReference>
<accession>A0A0B7KAJ0</accession>
<feature type="compositionally biased region" description="Polar residues" evidence="8">
    <location>
        <begin position="170"/>
        <end position="191"/>
    </location>
</feature>
<evidence type="ECO:0000256" key="7">
    <source>
        <dbReference type="ARBA" id="ARBA00023242"/>
    </source>
</evidence>
<dbReference type="Gene3D" id="4.10.240.10">
    <property type="entry name" value="Zn(2)-C6 fungal-type DNA-binding domain"/>
    <property type="match status" value="1"/>
</dbReference>
<feature type="domain" description="Zn(2)-C6 fungal-type" evidence="9">
    <location>
        <begin position="17"/>
        <end position="59"/>
    </location>
</feature>
<keyword evidence="6" id="KW-0804">Transcription</keyword>
<keyword evidence="4" id="KW-0805">Transcription regulation</keyword>
<evidence type="ECO:0000259" key="9">
    <source>
        <dbReference type="SMART" id="SM00066"/>
    </source>
</evidence>
<evidence type="ECO:0000313" key="11">
    <source>
        <dbReference type="EMBL" id="CEO52537.1"/>
    </source>
</evidence>
<dbReference type="GO" id="GO:0005634">
    <property type="term" value="C:nucleus"/>
    <property type="evidence" value="ECO:0007669"/>
    <property type="project" value="UniProtKB-SubCell"/>
</dbReference>
<dbReference type="GO" id="GO:0003677">
    <property type="term" value="F:DNA binding"/>
    <property type="evidence" value="ECO:0007669"/>
    <property type="project" value="UniProtKB-KW"/>
</dbReference>
<gene>
    <name evidence="11" type="ORF">BN869_000008595_1</name>
</gene>
<dbReference type="EMBL" id="CDPU01000029">
    <property type="protein sequence ID" value="CEO52537.1"/>
    <property type="molecule type" value="Genomic_DNA"/>
</dbReference>
<protein>
    <recommendedName>
        <fullName evidence="12">Zn(2)-C6 fungal-type domain-containing protein</fullName>
    </recommendedName>
</protein>
<evidence type="ECO:0008006" key="12">
    <source>
        <dbReference type="Google" id="ProtNLM"/>
    </source>
</evidence>
<dbReference type="PANTHER" id="PTHR31313">
    <property type="entry name" value="TY1 ENHANCER ACTIVATOR"/>
    <property type="match status" value="1"/>
</dbReference>
<reference evidence="11" key="1">
    <citation type="submission" date="2015-01" db="EMBL/GenBank/DDBJ databases">
        <authorList>
            <person name="Durling Mikael"/>
        </authorList>
    </citation>
    <scope>NUCLEOTIDE SEQUENCE</scope>
</reference>
<dbReference type="InterPro" id="IPR001138">
    <property type="entry name" value="Zn2Cys6_DnaBD"/>
</dbReference>
<dbReference type="PANTHER" id="PTHR31313:SF77">
    <property type="entry name" value="ZN(II)2CYS6 TRANSCRIPTION FACTOR (EUROFUNG)"/>
    <property type="match status" value="1"/>
</dbReference>
<feature type="region of interest" description="Disordered" evidence="8">
    <location>
        <begin position="162"/>
        <end position="191"/>
    </location>
</feature>
<evidence type="ECO:0000256" key="3">
    <source>
        <dbReference type="ARBA" id="ARBA00022833"/>
    </source>
</evidence>
<evidence type="ECO:0000256" key="8">
    <source>
        <dbReference type="SAM" id="MobiDB-lite"/>
    </source>
</evidence>
<keyword evidence="5" id="KW-0238">DNA-binding</keyword>
<dbReference type="GO" id="GO:0000981">
    <property type="term" value="F:DNA-binding transcription factor activity, RNA polymerase II-specific"/>
    <property type="evidence" value="ECO:0007669"/>
    <property type="project" value="InterPro"/>
</dbReference>
<dbReference type="SMART" id="SM00066">
    <property type="entry name" value="GAL4"/>
    <property type="match status" value="1"/>
</dbReference>
<keyword evidence="3" id="KW-0862">Zinc</keyword>
<dbReference type="CDD" id="cd12148">
    <property type="entry name" value="fungal_TF_MHR"/>
    <property type="match status" value="1"/>
</dbReference>
<sequence length="813" mass="91047">MPITGAEPSTTNTKKRRHVTTACVPCRESKCDGVTPECSHCKQKGKSCRYHFGDDKRRVSHRVAVDILFERIGQLQAFIAKHNLEPPEWNKESESVLSRLGFDHHLANEGLSNFANGQSHRERTQSNSPATPEDQLEQFAHISPKDQCRSRLDGVSIHASGPSSGIAVNGTPQFDETLNTGTSTNAVTNLDTSPPAMAVEQTMGDLQSGDWCSIDAETAISAPDLFNLSPEAYLQCHNPLALYEQSTFVPDVSCPSLSDGASSEIDAMEALVDQLSDRVGTLQISPDGQTRFYGPTSNFNLVDMPAPDNLTVHRTVRYDGSDYLERLGLEKEVPTELERHLSDLYFAWQDPSLHVVDQTMYAEAKRRWREEEEETPYYSESLCNAICALGAAFEPRYHPSFVTFPRSLADFFADRAKTLIEIELDCPSVATVQAMVVISGHDIGCKRDARGWLYSGMAMRLAFHLALHMDMTAYVERGILKPEEAEIRRTAFWGAYIADHLWGLLLGRPFRTNMEDVTVDKPKEIANMSSPQIWVQYCSAQPGNEGLSLADYTEIISRERISLCEIMAPLGYALYGCRTIPPTVLQEMNMKAVNDLLNWKNNLPQELQVDLENVKRPYLPHVLFLHMQYYQNMIHAHRPWMSRLGQPTPPKGPGCEHARMMCIESAATIGKLLYIYELQYSFKRMNIHGVGITCSAASLLIFASISNNTTLSPHDTACHLNACLRALDCFSSSWETAKKARDFLAMLQRKWGIQGRGGTVGKKRTRAPSLTRHLERHQSLKMHPTGHKNTVSAMGHEASIDLSWFLNDDSYIV</sequence>
<dbReference type="InterPro" id="IPR007219">
    <property type="entry name" value="XnlR_reg_dom"/>
</dbReference>
<evidence type="ECO:0000256" key="1">
    <source>
        <dbReference type="ARBA" id="ARBA00004123"/>
    </source>
</evidence>
<dbReference type="Pfam" id="PF00172">
    <property type="entry name" value="Zn_clus"/>
    <property type="match status" value="1"/>
</dbReference>